<dbReference type="AlphaFoldDB" id="Q0WSW3"/>
<gene>
    <name evidence="1" type="ordered locus">At3g50630</name>
</gene>
<evidence type="ECO:0000313" key="1">
    <source>
        <dbReference type="EMBL" id="BAE99785.1"/>
    </source>
</evidence>
<accession>Q0WSW3</accession>
<reference evidence="1" key="1">
    <citation type="submission" date="2006-07" db="EMBL/GenBank/DDBJ databases">
        <title>Large-scale analysis of RIKEN Arabidopsis full-length (RAFL) cDNAs.</title>
        <authorList>
            <person name="Totoki Y."/>
            <person name="Seki M."/>
            <person name="Ishida J."/>
            <person name="Nakajima M."/>
            <person name="Enju A."/>
            <person name="Morosawa T."/>
            <person name="Kamiya A."/>
            <person name="Narusaka M."/>
            <person name="Shin-i T."/>
            <person name="Nakagawa M."/>
            <person name="Sakamoto N."/>
            <person name="Oishi K."/>
            <person name="Kohara Y."/>
            <person name="Kobayashi M."/>
            <person name="Toyoda A."/>
            <person name="Sakaki Y."/>
            <person name="Sakurai T."/>
            <person name="Iida K."/>
            <person name="Akiyama K."/>
            <person name="Satou M."/>
            <person name="Toyoda T."/>
            <person name="Konagaya A."/>
            <person name="Carninci P."/>
            <person name="Kawai J."/>
            <person name="Hayashizaki Y."/>
            <person name="Shinozaki K."/>
        </authorList>
    </citation>
    <scope>NUCLEOTIDE SEQUENCE</scope>
</reference>
<organism evidence="1">
    <name type="scientific">Arabidopsis thaliana</name>
    <name type="common">Mouse-ear cress</name>
    <dbReference type="NCBI Taxonomy" id="3702"/>
    <lineage>
        <taxon>Eukaryota</taxon>
        <taxon>Viridiplantae</taxon>
        <taxon>Streptophyta</taxon>
        <taxon>Embryophyta</taxon>
        <taxon>Tracheophyta</taxon>
        <taxon>Spermatophyta</taxon>
        <taxon>Magnoliopsida</taxon>
        <taxon>eudicotyledons</taxon>
        <taxon>Gunneridae</taxon>
        <taxon>Pentapetalae</taxon>
        <taxon>rosids</taxon>
        <taxon>malvids</taxon>
        <taxon>Brassicales</taxon>
        <taxon>Brassicaceae</taxon>
        <taxon>Camelineae</taxon>
        <taxon>Arabidopsis</taxon>
    </lineage>
</organism>
<protein>
    <submittedName>
        <fullName evidence="1">Uncharacterized protein At3g50630</fullName>
    </submittedName>
</protein>
<dbReference type="EMBL" id="AK227803">
    <property type="protein sequence ID" value="BAE99785.1"/>
    <property type="molecule type" value="mRNA"/>
</dbReference>
<sequence length="86" mass="9618">MAAVRRRERDVVEENGVTTTTVKRRKMEEEVDLVESRIILSPCVQATNRGGIVARNSASETCTHSILMVQTKIRLSLKDASALMFL</sequence>
<proteinExistence type="evidence at transcript level"/>
<name>Q0WSW3_ARATH</name>